<evidence type="ECO:0000256" key="6">
    <source>
        <dbReference type="ARBA" id="ARBA00022723"/>
    </source>
</evidence>
<dbReference type="GO" id="GO:0046872">
    <property type="term" value="F:metal ion binding"/>
    <property type="evidence" value="ECO:0007669"/>
    <property type="project" value="UniProtKB-KW"/>
</dbReference>
<comment type="catalytic activity">
    <reaction evidence="11">
        <text>L-threonyl-[protein] + ATP = O-phospho-L-threonyl-[protein] + ADP + H(+)</text>
        <dbReference type="Rhea" id="RHEA:46608"/>
        <dbReference type="Rhea" id="RHEA-COMP:11060"/>
        <dbReference type="Rhea" id="RHEA-COMP:11605"/>
        <dbReference type="ChEBI" id="CHEBI:15378"/>
        <dbReference type="ChEBI" id="CHEBI:30013"/>
        <dbReference type="ChEBI" id="CHEBI:30616"/>
        <dbReference type="ChEBI" id="CHEBI:61977"/>
        <dbReference type="ChEBI" id="CHEBI:456216"/>
        <dbReference type="EC" id="2.7.11.1"/>
    </reaction>
</comment>
<keyword evidence="4" id="KW-0723">Serine/threonine-protein kinase</keyword>
<evidence type="ECO:0000313" key="16">
    <source>
        <dbReference type="EMBL" id="CAG9334940.1"/>
    </source>
</evidence>
<feature type="binding site" evidence="13">
    <location>
        <position position="34"/>
    </location>
    <ligand>
        <name>ATP</name>
        <dbReference type="ChEBI" id="CHEBI:30616"/>
    </ligand>
</feature>
<evidence type="ECO:0000256" key="7">
    <source>
        <dbReference type="ARBA" id="ARBA00022741"/>
    </source>
</evidence>
<dbReference type="PROSITE" id="PS50011">
    <property type="entry name" value="PROTEIN_KINASE_DOM"/>
    <property type="match status" value="1"/>
</dbReference>
<dbReference type="PROSITE" id="PS00108">
    <property type="entry name" value="PROTEIN_KINASE_ST"/>
    <property type="match status" value="1"/>
</dbReference>
<evidence type="ECO:0000256" key="12">
    <source>
        <dbReference type="ARBA" id="ARBA00048679"/>
    </source>
</evidence>
<keyword evidence="9 13" id="KW-0067">ATP-binding</keyword>
<comment type="caution">
    <text evidence="16">The sequence shown here is derived from an EMBL/GenBank/DDBJ whole genome shotgun (WGS) entry which is preliminary data.</text>
</comment>
<comment type="cofactor">
    <cofactor evidence="1">
        <name>Mg(2+)</name>
        <dbReference type="ChEBI" id="CHEBI:18420"/>
    </cofactor>
</comment>
<gene>
    <name evidence="16" type="ORF">BSTOLATCC_MIC62522</name>
</gene>
<evidence type="ECO:0000256" key="14">
    <source>
        <dbReference type="SAM" id="MobiDB-lite"/>
    </source>
</evidence>
<dbReference type="Pfam" id="PF00069">
    <property type="entry name" value="Pkinase"/>
    <property type="match status" value="1"/>
</dbReference>
<dbReference type="SUPFAM" id="SSF56112">
    <property type="entry name" value="Protein kinase-like (PK-like)"/>
    <property type="match status" value="1"/>
</dbReference>
<dbReference type="GO" id="GO:0005524">
    <property type="term" value="F:ATP binding"/>
    <property type="evidence" value="ECO:0007669"/>
    <property type="project" value="UniProtKB-UniRule"/>
</dbReference>
<dbReference type="PANTHER" id="PTHR44899">
    <property type="entry name" value="CAMK FAMILY PROTEIN KINASE"/>
    <property type="match status" value="1"/>
</dbReference>
<name>A0AAU9KA69_9CILI</name>
<dbReference type="FunFam" id="1.10.510.10:FF:000172">
    <property type="entry name" value="serine/threonine-protein kinase Nek1 isoform X1"/>
    <property type="match status" value="1"/>
</dbReference>
<dbReference type="PANTHER" id="PTHR44899:SF3">
    <property type="entry name" value="SERINE_THREONINE-PROTEIN KINASE NEK1"/>
    <property type="match status" value="1"/>
</dbReference>
<dbReference type="InterPro" id="IPR017441">
    <property type="entry name" value="Protein_kinase_ATP_BS"/>
</dbReference>
<sequence length="753" mass="88071">MVEGLKQIKLLGEGAFGKCYLCEKPDDKSKWVVKQIDISRMSPQEKKEAYHEAKVMSAFDHPNIIKFRDVYTTTNGKLNIVMDYADGGDLASKIQAQRGRLFPENQILNWFVQICLAMKHVHDRKVLHRDIKGQNIFLMSNGMIKLGDFGIAKVLSHTIDKARTQVGTPYYLSPEIIQNKPYSFKSDIWSLGVLLYELCALRPPFDGNSIHQLSLNIVKGNYSPIANQYSRDLKNLIGQMLSIDPGRRPSLAQILRMNFIKEKIQNFLGETIRAQEFSHTVLHNQNVFSAQDKKKGEELIQKKNEEVKRRNEEMKKKREEEQKREEENRRKKEEEIRELEEAKKRAQARENFKEHSNEESKDPYRRDIPPARDGMRNLPPKGVPPKERKPQVADLIQKIPEYKPKPKAPNPNPNPWYIEPKKENPEPAYQALYDKPISHEAPQIPKSKPASQPPTPQAKFPIAKHLEDELKPKKDFNLSVQSEKQRAKEKDKAQKRLEELRKQKEKLLKDSYLKEQEDLKKKKEASKEKDERKQKQDEERRKMIDEMKRKKKAEMKNKKDEAIVQWVGDERDYAQIEREQEKLIIKLQEAIIEGEKSEEIESEVSESTAPTAEVSEGEDIVDRVDELENQEILPYEPPQILPVSDPENTYDKSVKIIQNFFQEKVSEPCSEYQSSRYGQLETLRLYLEEKLGHEKLLKAYEIVKDLWDKEEREWSYDECKKELIGVLDEEIINEYLYLIHSMIIVESRAEEGD</sequence>
<dbReference type="Proteomes" id="UP001162131">
    <property type="component" value="Unassembled WGS sequence"/>
</dbReference>
<evidence type="ECO:0000256" key="5">
    <source>
        <dbReference type="ARBA" id="ARBA00022679"/>
    </source>
</evidence>
<organism evidence="16 17">
    <name type="scientific">Blepharisma stoltei</name>
    <dbReference type="NCBI Taxonomy" id="1481888"/>
    <lineage>
        <taxon>Eukaryota</taxon>
        <taxon>Sar</taxon>
        <taxon>Alveolata</taxon>
        <taxon>Ciliophora</taxon>
        <taxon>Postciliodesmatophora</taxon>
        <taxon>Heterotrichea</taxon>
        <taxon>Heterotrichida</taxon>
        <taxon>Blepharismidae</taxon>
        <taxon>Blepharisma</taxon>
    </lineage>
</organism>
<keyword evidence="17" id="KW-1185">Reference proteome</keyword>
<dbReference type="EC" id="2.7.11.1" evidence="3"/>
<evidence type="ECO:0000256" key="13">
    <source>
        <dbReference type="PROSITE-ProRule" id="PRU10141"/>
    </source>
</evidence>
<dbReference type="Gene3D" id="3.30.200.20">
    <property type="entry name" value="Phosphorylase Kinase, domain 1"/>
    <property type="match status" value="1"/>
</dbReference>
<evidence type="ECO:0000256" key="2">
    <source>
        <dbReference type="ARBA" id="ARBA00010886"/>
    </source>
</evidence>
<proteinExistence type="inferred from homology"/>
<keyword evidence="8" id="KW-0418">Kinase</keyword>
<evidence type="ECO:0000256" key="11">
    <source>
        <dbReference type="ARBA" id="ARBA00047899"/>
    </source>
</evidence>
<dbReference type="FunFam" id="3.30.200.20:FF:000097">
    <property type="entry name" value="Probable serine/threonine-protein kinase nek1"/>
    <property type="match status" value="1"/>
</dbReference>
<evidence type="ECO:0000256" key="9">
    <source>
        <dbReference type="ARBA" id="ARBA00022840"/>
    </source>
</evidence>
<evidence type="ECO:0000313" key="17">
    <source>
        <dbReference type="Proteomes" id="UP001162131"/>
    </source>
</evidence>
<keyword evidence="10" id="KW-0460">Magnesium</keyword>
<dbReference type="InterPro" id="IPR008271">
    <property type="entry name" value="Ser/Thr_kinase_AS"/>
</dbReference>
<protein>
    <recommendedName>
        <fullName evidence="3">non-specific serine/threonine protein kinase</fullName>
        <ecNumber evidence="3">2.7.11.1</ecNumber>
    </recommendedName>
</protein>
<dbReference type="CDD" id="cd08215">
    <property type="entry name" value="STKc_Nek"/>
    <property type="match status" value="1"/>
</dbReference>
<dbReference type="AlphaFoldDB" id="A0AAU9KA69"/>
<keyword evidence="5" id="KW-0808">Transferase</keyword>
<evidence type="ECO:0000256" key="3">
    <source>
        <dbReference type="ARBA" id="ARBA00012513"/>
    </source>
</evidence>
<evidence type="ECO:0000256" key="4">
    <source>
        <dbReference type="ARBA" id="ARBA00022527"/>
    </source>
</evidence>
<reference evidence="16" key="1">
    <citation type="submission" date="2021-09" db="EMBL/GenBank/DDBJ databases">
        <authorList>
            <consortium name="AG Swart"/>
            <person name="Singh M."/>
            <person name="Singh A."/>
            <person name="Seah K."/>
            <person name="Emmerich C."/>
        </authorList>
    </citation>
    <scope>NUCLEOTIDE SEQUENCE</scope>
    <source>
        <strain evidence="16">ATCC30299</strain>
    </source>
</reference>
<dbReference type="InterPro" id="IPR000719">
    <property type="entry name" value="Prot_kinase_dom"/>
</dbReference>
<dbReference type="SMART" id="SM00220">
    <property type="entry name" value="S_TKc"/>
    <property type="match status" value="1"/>
</dbReference>
<dbReference type="InterPro" id="IPR011009">
    <property type="entry name" value="Kinase-like_dom_sf"/>
</dbReference>
<comment type="similarity">
    <text evidence="2">Belongs to the protein kinase superfamily. NEK Ser/Thr protein kinase family. NIMA subfamily.</text>
</comment>
<dbReference type="InterPro" id="IPR051131">
    <property type="entry name" value="NEK_Ser/Thr_kinase_NIMA"/>
</dbReference>
<feature type="compositionally biased region" description="Basic and acidic residues" evidence="14">
    <location>
        <begin position="292"/>
        <end position="375"/>
    </location>
</feature>
<dbReference type="GO" id="GO:0004674">
    <property type="term" value="F:protein serine/threonine kinase activity"/>
    <property type="evidence" value="ECO:0007669"/>
    <property type="project" value="UniProtKB-KW"/>
</dbReference>
<comment type="catalytic activity">
    <reaction evidence="12">
        <text>L-seryl-[protein] + ATP = O-phospho-L-seryl-[protein] + ADP + H(+)</text>
        <dbReference type="Rhea" id="RHEA:17989"/>
        <dbReference type="Rhea" id="RHEA-COMP:9863"/>
        <dbReference type="Rhea" id="RHEA-COMP:11604"/>
        <dbReference type="ChEBI" id="CHEBI:15378"/>
        <dbReference type="ChEBI" id="CHEBI:29999"/>
        <dbReference type="ChEBI" id="CHEBI:30616"/>
        <dbReference type="ChEBI" id="CHEBI:83421"/>
        <dbReference type="ChEBI" id="CHEBI:456216"/>
        <dbReference type="EC" id="2.7.11.1"/>
    </reaction>
</comment>
<feature type="domain" description="Protein kinase" evidence="15">
    <location>
        <begin position="5"/>
        <end position="260"/>
    </location>
</feature>
<feature type="region of interest" description="Disordered" evidence="14">
    <location>
        <begin position="597"/>
        <end position="617"/>
    </location>
</feature>
<keyword evidence="7 13" id="KW-0547">Nucleotide-binding</keyword>
<evidence type="ECO:0000259" key="15">
    <source>
        <dbReference type="PROSITE" id="PS50011"/>
    </source>
</evidence>
<keyword evidence="6" id="KW-0479">Metal-binding</keyword>
<feature type="compositionally biased region" description="Basic and acidic residues" evidence="14">
    <location>
        <begin position="464"/>
        <end position="476"/>
    </location>
</feature>
<evidence type="ECO:0000256" key="10">
    <source>
        <dbReference type="ARBA" id="ARBA00022842"/>
    </source>
</evidence>
<feature type="compositionally biased region" description="Basic and acidic residues" evidence="14">
    <location>
        <begin position="483"/>
        <end position="559"/>
    </location>
</feature>
<dbReference type="PROSITE" id="PS00107">
    <property type="entry name" value="PROTEIN_KINASE_ATP"/>
    <property type="match status" value="1"/>
</dbReference>
<feature type="region of interest" description="Disordered" evidence="14">
    <location>
        <begin position="292"/>
        <end position="559"/>
    </location>
</feature>
<dbReference type="Gene3D" id="1.10.510.10">
    <property type="entry name" value="Transferase(Phosphotransferase) domain 1"/>
    <property type="match status" value="1"/>
</dbReference>
<evidence type="ECO:0000256" key="8">
    <source>
        <dbReference type="ARBA" id="ARBA00022777"/>
    </source>
</evidence>
<evidence type="ECO:0000256" key="1">
    <source>
        <dbReference type="ARBA" id="ARBA00001946"/>
    </source>
</evidence>
<dbReference type="EMBL" id="CAJZBQ010000060">
    <property type="protein sequence ID" value="CAG9334940.1"/>
    <property type="molecule type" value="Genomic_DNA"/>
</dbReference>
<accession>A0AAU9KA69</accession>